<gene>
    <name evidence="1" type="ORF">G1H11_11605</name>
</gene>
<reference evidence="1 2" key="1">
    <citation type="submission" date="2020-02" db="EMBL/GenBank/DDBJ databases">
        <authorList>
            <person name="Li X.-J."/>
            <person name="Feng X.-M."/>
        </authorList>
    </citation>
    <scope>NUCLEOTIDE SEQUENCE [LARGE SCALE GENOMIC DNA]</scope>
    <source>
        <strain evidence="1 2">CGMCC 4.7225</strain>
    </source>
</reference>
<protein>
    <submittedName>
        <fullName evidence="1">Uncharacterized protein</fullName>
    </submittedName>
</protein>
<evidence type="ECO:0000313" key="1">
    <source>
        <dbReference type="EMBL" id="NED95955.1"/>
    </source>
</evidence>
<comment type="caution">
    <text evidence="1">The sequence shown here is derived from an EMBL/GenBank/DDBJ whole genome shotgun (WGS) entry which is preliminary data.</text>
</comment>
<name>A0A6N9YLW2_9ACTN</name>
<organism evidence="1 2">
    <name type="scientific">Phytoactinopolyspora alkaliphila</name>
    <dbReference type="NCBI Taxonomy" id="1783498"/>
    <lineage>
        <taxon>Bacteria</taxon>
        <taxon>Bacillati</taxon>
        <taxon>Actinomycetota</taxon>
        <taxon>Actinomycetes</taxon>
        <taxon>Jiangellales</taxon>
        <taxon>Jiangellaceae</taxon>
        <taxon>Phytoactinopolyspora</taxon>
    </lineage>
</organism>
<dbReference type="Proteomes" id="UP000469185">
    <property type="component" value="Unassembled WGS sequence"/>
</dbReference>
<accession>A0A6N9YLW2</accession>
<dbReference type="AlphaFoldDB" id="A0A6N9YLW2"/>
<proteinExistence type="predicted"/>
<sequence>MGDETAAAQQNRATADTELLGIYLNDHLAGATAGVRLAYRIARSHQGPGDGQTLLRLADDISDDRAQLLSIMNALGISVSRYKAQLAAALEWVGRVKLNGSLLTRSPLSSLDEIEALRLGVEGKRALWRSLREVAKVDDRLDADHLTELEERARAQIDTLERLRLETAAAVLATRSPK</sequence>
<keyword evidence="2" id="KW-1185">Reference proteome</keyword>
<evidence type="ECO:0000313" key="2">
    <source>
        <dbReference type="Proteomes" id="UP000469185"/>
    </source>
</evidence>
<dbReference type="EMBL" id="JAAGOB010000005">
    <property type="protein sequence ID" value="NED95955.1"/>
    <property type="molecule type" value="Genomic_DNA"/>
</dbReference>
<dbReference type="RefSeq" id="WP_163818709.1">
    <property type="nucleotide sequence ID" value="NZ_JAAGOB010000005.1"/>
</dbReference>